<accession>A0A077WWP0</accession>
<gene>
    <name evidence="3" type="ORF">LRAMOSA03882</name>
</gene>
<dbReference type="AlphaFoldDB" id="A0A077WWP0"/>
<feature type="chain" id="PRO_5001726499" evidence="2">
    <location>
        <begin position="21"/>
        <end position="124"/>
    </location>
</feature>
<evidence type="ECO:0000256" key="2">
    <source>
        <dbReference type="SAM" id="SignalP"/>
    </source>
</evidence>
<feature type="region of interest" description="Disordered" evidence="1">
    <location>
        <begin position="86"/>
        <end position="124"/>
    </location>
</feature>
<keyword evidence="2" id="KW-0732">Signal</keyword>
<sequence length="124" mass="12837">MRFFTSIFIAALCFVLSIQASPLPFAEKLLGDLSKPLNDAQSKIESELGKYGGGAPLNSLGMAQKNIENNSGVHVLGGAIPQIGETTGAGKAAAGDKNAAMPQADHQATTDTSSKSTKSDDERT</sequence>
<reference evidence="3" key="1">
    <citation type="journal article" date="2014" name="Genome Announc.">
        <title>De novo whole-genome sequence and genome annotation of Lichtheimia ramosa.</title>
        <authorList>
            <person name="Linde J."/>
            <person name="Schwartze V."/>
            <person name="Binder U."/>
            <person name="Lass-Florl C."/>
            <person name="Voigt K."/>
            <person name="Horn F."/>
        </authorList>
    </citation>
    <scope>NUCLEOTIDE SEQUENCE</scope>
    <source>
        <strain evidence="3">JMRC FSU:6197</strain>
    </source>
</reference>
<dbReference type="EMBL" id="LK023346">
    <property type="protein sequence ID" value="CDS11619.1"/>
    <property type="molecule type" value="Genomic_DNA"/>
</dbReference>
<protein>
    <submittedName>
        <fullName evidence="3">Uncharacterized protein</fullName>
    </submittedName>
</protein>
<name>A0A077WWP0_9FUNG</name>
<proteinExistence type="predicted"/>
<dbReference type="OrthoDB" id="2283793at2759"/>
<feature type="compositionally biased region" description="Low complexity" evidence="1">
    <location>
        <begin position="88"/>
        <end position="100"/>
    </location>
</feature>
<evidence type="ECO:0000313" key="3">
    <source>
        <dbReference type="EMBL" id="CDS11619.1"/>
    </source>
</evidence>
<evidence type="ECO:0000256" key="1">
    <source>
        <dbReference type="SAM" id="MobiDB-lite"/>
    </source>
</evidence>
<feature type="signal peptide" evidence="2">
    <location>
        <begin position="1"/>
        <end position="20"/>
    </location>
</feature>
<organism evidence="3">
    <name type="scientific">Lichtheimia ramosa</name>
    <dbReference type="NCBI Taxonomy" id="688394"/>
    <lineage>
        <taxon>Eukaryota</taxon>
        <taxon>Fungi</taxon>
        <taxon>Fungi incertae sedis</taxon>
        <taxon>Mucoromycota</taxon>
        <taxon>Mucoromycotina</taxon>
        <taxon>Mucoromycetes</taxon>
        <taxon>Mucorales</taxon>
        <taxon>Lichtheimiaceae</taxon>
        <taxon>Lichtheimia</taxon>
    </lineage>
</organism>